<dbReference type="EMBL" id="BSUL01000001">
    <property type="protein sequence ID" value="GMA28625.1"/>
    <property type="molecule type" value="Genomic_DNA"/>
</dbReference>
<feature type="region of interest" description="Disordered" evidence="1">
    <location>
        <begin position="1"/>
        <end position="62"/>
    </location>
</feature>
<name>A0AA37UL16_9MICO</name>
<comment type="caution">
    <text evidence="2">The sequence shown here is derived from an EMBL/GenBank/DDBJ whole genome shotgun (WGS) entry which is preliminary data.</text>
</comment>
<evidence type="ECO:0000313" key="3">
    <source>
        <dbReference type="Proteomes" id="UP001157160"/>
    </source>
</evidence>
<feature type="compositionally biased region" description="Acidic residues" evidence="1">
    <location>
        <begin position="29"/>
        <end position="41"/>
    </location>
</feature>
<reference evidence="2 3" key="1">
    <citation type="journal article" date="2014" name="Int. J. Syst. Evol. Microbiol.">
        <title>Complete genome sequence of Corynebacterium casei LMG S-19264T (=DSM 44701T), isolated from a smear-ripened cheese.</title>
        <authorList>
            <consortium name="US DOE Joint Genome Institute (JGI-PGF)"/>
            <person name="Walter F."/>
            <person name="Albersmeier A."/>
            <person name="Kalinowski J."/>
            <person name="Ruckert C."/>
        </authorList>
    </citation>
    <scope>NUCLEOTIDE SEQUENCE [LARGE SCALE GENOMIC DNA]</scope>
    <source>
        <strain evidence="2 3">NBRC 112289</strain>
    </source>
</reference>
<dbReference type="Proteomes" id="UP001157160">
    <property type="component" value="Unassembled WGS sequence"/>
</dbReference>
<dbReference type="AlphaFoldDB" id="A0AA37UL16"/>
<accession>A0AA37UL16</accession>
<organism evidence="2 3">
    <name type="scientific">Arenivirga flava</name>
    <dbReference type="NCBI Taxonomy" id="1930060"/>
    <lineage>
        <taxon>Bacteria</taxon>
        <taxon>Bacillati</taxon>
        <taxon>Actinomycetota</taxon>
        <taxon>Actinomycetes</taxon>
        <taxon>Micrococcales</taxon>
        <taxon>Microbacteriaceae</taxon>
        <taxon>Arenivirga</taxon>
    </lineage>
</organism>
<gene>
    <name evidence="2" type="ORF">GCM10025874_18780</name>
</gene>
<sequence>MTEIERMRPAPPRRRGLLLQDSVIRDRGGEEEEGGEDEEGEWGGVKRSGEGARRGTRKGGPG</sequence>
<evidence type="ECO:0000256" key="1">
    <source>
        <dbReference type="SAM" id="MobiDB-lite"/>
    </source>
</evidence>
<protein>
    <submittedName>
        <fullName evidence="2">Uncharacterized protein</fullName>
    </submittedName>
</protein>
<keyword evidence="3" id="KW-1185">Reference proteome</keyword>
<proteinExistence type="predicted"/>
<evidence type="ECO:0000313" key="2">
    <source>
        <dbReference type="EMBL" id="GMA28625.1"/>
    </source>
</evidence>